<reference evidence="9" key="1">
    <citation type="journal article" date="2021" name="Nat. Commun.">
        <title>Genetic determinants of endophytism in the Arabidopsis root mycobiome.</title>
        <authorList>
            <person name="Mesny F."/>
            <person name="Miyauchi S."/>
            <person name="Thiergart T."/>
            <person name="Pickel B."/>
            <person name="Atanasova L."/>
            <person name="Karlsson M."/>
            <person name="Huettel B."/>
            <person name="Barry K.W."/>
            <person name="Haridas S."/>
            <person name="Chen C."/>
            <person name="Bauer D."/>
            <person name="Andreopoulos W."/>
            <person name="Pangilinan J."/>
            <person name="LaButti K."/>
            <person name="Riley R."/>
            <person name="Lipzen A."/>
            <person name="Clum A."/>
            <person name="Drula E."/>
            <person name="Henrissat B."/>
            <person name="Kohler A."/>
            <person name="Grigoriev I.V."/>
            <person name="Martin F.M."/>
            <person name="Hacquard S."/>
        </authorList>
    </citation>
    <scope>NUCLEOTIDE SEQUENCE</scope>
    <source>
        <strain evidence="9">MPI-CAGE-CH-0230</strain>
    </source>
</reference>
<dbReference type="Gene3D" id="3.50.50.60">
    <property type="entry name" value="FAD/NAD(P)-binding domain"/>
    <property type="match status" value="1"/>
</dbReference>
<sequence length="648" mass="71133">MKLTIVMAVTTLAWASTAAPTTSDQTFTPSVEDLFRSLQRGPESLAELRPNGTVVSYDQHGNILDHRVASEAAVREYNDKIAIIQDVFRQGFEDPEVQAGRVDDSPASNVYERVDGELFTHRLDCNSYPCDDNDDCWQVGCKNHIEISCSKRGLVRTFFFFPGSVDTPIRTPAQMAPLKIIIIGGGLAGACLGNGLVNHSSGLINVTVYERDAEGDERGGYQIRLGAYALAGLRACLTTQQFKDLLPYFGRSGGVVSSAPCIFNPSDLKVMVDLSKAPTYEKSAPIARMRLREYLQEPLRKHDAIRYGKKFLRYESLEGDDTGHSKVRVHFADGTQEDCDILISAEGSGSRINKQIGLNNIIDTVTKDFGSLLGKCHLSWPVLQTLPKQLLEKGTIYTANSKAIVFAAAYLPPSLSSFSHQGSNADPTKPENYDEEQASLFLGVGWTTGPPNADLPHIKDKKGLMRQKLTDAGFHPSFLNLVDAVDDDNLITTPTRSAKTDTPVNWRQKILADAAKVVDRDLANPRVWLMGDSIHAMLPSRGMGANNAIRDTADVLGPLLELGKQHKSRSNVTDEQVSTQLAIFENTMLPRAMAWVKKSKDQELPDLESTKGKIIIAVLRVGIFFLSGAVKILKLFGWTPKDDAPELA</sequence>
<evidence type="ECO:0000256" key="1">
    <source>
        <dbReference type="ARBA" id="ARBA00001974"/>
    </source>
</evidence>
<name>A0A9P9BJY1_9PEZI</name>
<dbReference type="AlphaFoldDB" id="A0A9P9BJY1"/>
<evidence type="ECO:0000256" key="3">
    <source>
        <dbReference type="ARBA" id="ARBA00022630"/>
    </source>
</evidence>
<feature type="domain" description="FAD-binding" evidence="8">
    <location>
        <begin position="497"/>
        <end position="560"/>
    </location>
</feature>
<evidence type="ECO:0000313" key="9">
    <source>
        <dbReference type="EMBL" id="KAH7018603.1"/>
    </source>
</evidence>
<gene>
    <name evidence="9" type="ORF">B0I36DRAFT_354863</name>
</gene>
<accession>A0A9P9BJY1</accession>
<dbReference type="OrthoDB" id="655030at2759"/>
<dbReference type="SUPFAM" id="SSF51905">
    <property type="entry name" value="FAD/NAD(P)-binding domain"/>
    <property type="match status" value="1"/>
</dbReference>
<keyword evidence="3" id="KW-0285">Flavoprotein</keyword>
<keyword evidence="5" id="KW-0560">Oxidoreductase</keyword>
<keyword evidence="4" id="KW-0274">FAD</keyword>
<dbReference type="PANTHER" id="PTHR47178:SF5">
    <property type="entry name" value="FAD-BINDING DOMAIN-CONTAINING PROTEIN"/>
    <property type="match status" value="1"/>
</dbReference>
<dbReference type="GO" id="GO:0071949">
    <property type="term" value="F:FAD binding"/>
    <property type="evidence" value="ECO:0007669"/>
    <property type="project" value="InterPro"/>
</dbReference>
<dbReference type="PRINTS" id="PR00420">
    <property type="entry name" value="RNGMNOXGNASE"/>
</dbReference>
<evidence type="ECO:0000313" key="10">
    <source>
        <dbReference type="Proteomes" id="UP000756346"/>
    </source>
</evidence>
<dbReference type="GO" id="GO:0004497">
    <property type="term" value="F:monooxygenase activity"/>
    <property type="evidence" value="ECO:0007669"/>
    <property type="project" value="UniProtKB-KW"/>
</dbReference>
<dbReference type="Proteomes" id="UP000756346">
    <property type="component" value="Unassembled WGS sequence"/>
</dbReference>
<evidence type="ECO:0000256" key="7">
    <source>
        <dbReference type="SAM" id="SignalP"/>
    </source>
</evidence>
<keyword evidence="7" id="KW-0732">Signal</keyword>
<dbReference type="RefSeq" id="XP_046006870.1">
    <property type="nucleotide sequence ID" value="XM_046157354.1"/>
</dbReference>
<evidence type="ECO:0000256" key="4">
    <source>
        <dbReference type="ARBA" id="ARBA00022827"/>
    </source>
</evidence>
<feature type="signal peptide" evidence="7">
    <location>
        <begin position="1"/>
        <end position="18"/>
    </location>
</feature>
<proteinExistence type="predicted"/>
<comment type="caution">
    <text evidence="9">The sequence shown here is derived from an EMBL/GenBank/DDBJ whole genome shotgun (WGS) entry which is preliminary data.</text>
</comment>
<evidence type="ECO:0000256" key="5">
    <source>
        <dbReference type="ARBA" id="ARBA00023002"/>
    </source>
</evidence>
<dbReference type="InterPro" id="IPR002938">
    <property type="entry name" value="FAD-bd"/>
</dbReference>
<evidence type="ECO:0000256" key="6">
    <source>
        <dbReference type="ARBA" id="ARBA00023033"/>
    </source>
</evidence>
<dbReference type="GeneID" id="70186900"/>
<comment type="cofactor">
    <cofactor evidence="1">
        <name>FAD</name>
        <dbReference type="ChEBI" id="CHEBI:57692"/>
    </cofactor>
</comment>
<evidence type="ECO:0000259" key="8">
    <source>
        <dbReference type="Pfam" id="PF01494"/>
    </source>
</evidence>
<keyword evidence="10" id="KW-1185">Reference proteome</keyword>
<organism evidence="9 10">
    <name type="scientific">Microdochium trichocladiopsis</name>
    <dbReference type="NCBI Taxonomy" id="1682393"/>
    <lineage>
        <taxon>Eukaryota</taxon>
        <taxon>Fungi</taxon>
        <taxon>Dikarya</taxon>
        <taxon>Ascomycota</taxon>
        <taxon>Pezizomycotina</taxon>
        <taxon>Sordariomycetes</taxon>
        <taxon>Xylariomycetidae</taxon>
        <taxon>Xylariales</taxon>
        <taxon>Microdochiaceae</taxon>
        <taxon>Microdochium</taxon>
    </lineage>
</organism>
<evidence type="ECO:0000256" key="2">
    <source>
        <dbReference type="ARBA" id="ARBA00005179"/>
    </source>
</evidence>
<dbReference type="InterPro" id="IPR036188">
    <property type="entry name" value="FAD/NAD-bd_sf"/>
</dbReference>
<dbReference type="Pfam" id="PF01494">
    <property type="entry name" value="FAD_binding_3"/>
    <property type="match status" value="1"/>
</dbReference>
<dbReference type="EMBL" id="JAGTJQ010000011">
    <property type="protein sequence ID" value="KAH7018603.1"/>
    <property type="molecule type" value="Genomic_DNA"/>
</dbReference>
<dbReference type="PANTHER" id="PTHR47178">
    <property type="entry name" value="MONOOXYGENASE, FAD-BINDING"/>
    <property type="match status" value="1"/>
</dbReference>
<comment type="pathway">
    <text evidence="2">Secondary metabolite biosynthesis.</text>
</comment>
<protein>
    <recommendedName>
        <fullName evidence="8">FAD-binding domain-containing protein</fullName>
    </recommendedName>
</protein>
<keyword evidence="6" id="KW-0503">Monooxygenase</keyword>
<feature type="chain" id="PRO_5040422210" description="FAD-binding domain-containing protein" evidence="7">
    <location>
        <begin position="19"/>
        <end position="648"/>
    </location>
</feature>